<dbReference type="Pfam" id="PF01425">
    <property type="entry name" value="Amidase"/>
    <property type="match status" value="1"/>
</dbReference>
<feature type="domain" description="Amidase" evidence="2">
    <location>
        <begin position="31"/>
        <end position="435"/>
    </location>
</feature>
<dbReference type="PANTHER" id="PTHR11895:SF7">
    <property type="entry name" value="GLUTAMYL-TRNA(GLN) AMIDOTRANSFERASE SUBUNIT A, MITOCHONDRIAL"/>
    <property type="match status" value="1"/>
</dbReference>
<evidence type="ECO:0000313" key="3">
    <source>
        <dbReference type="EMBL" id="RGP39106.1"/>
    </source>
</evidence>
<proteinExistence type="inferred from homology"/>
<dbReference type="SUPFAM" id="SSF75304">
    <property type="entry name" value="Amidase signature (AS) enzymes"/>
    <property type="match status" value="1"/>
</dbReference>
<dbReference type="EMBL" id="QWEY01000001">
    <property type="protein sequence ID" value="RGP39106.1"/>
    <property type="molecule type" value="Genomic_DNA"/>
</dbReference>
<dbReference type="Proteomes" id="UP000284547">
    <property type="component" value="Unassembled WGS sequence"/>
</dbReference>
<dbReference type="InterPro" id="IPR000120">
    <property type="entry name" value="Amidase"/>
</dbReference>
<comment type="caution">
    <text evidence="3">The sequence shown here is derived from an EMBL/GenBank/DDBJ whole genome shotgun (WGS) entry which is preliminary data.</text>
</comment>
<accession>A0A411Z7V2</accession>
<dbReference type="AlphaFoldDB" id="A0A411Z7V2"/>
<organism evidence="3 4">
    <name type="scientific">Pseudotabrizicola alkalilacus</name>
    <dbReference type="NCBI Taxonomy" id="2305252"/>
    <lineage>
        <taxon>Bacteria</taxon>
        <taxon>Pseudomonadati</taxon>
        <taxon>Pseudomonadota</taxon>
        <taxon>Alphaproteobacteria</taxon>
        <taxon>Rhodobacterales</taxon>
        <taxon>Paracoccaceae</taxon>
        <taxon>Pseudotabrizicola</taxon>
    </lineage>
</organism>
<dbReference type="InterPro" id="IPR023631">
    <property type="entry name" value="Amidase_dom"/>
</dbReference>
<gene>
    <name evidence="3" type="ORF">D1012_03070</name>
</gene>
<dbReference type="GO" id="GO:0003824">
    <property type="term" value="F:catalytic activity"/>
    <property type="evidence" value="ECO:0007669"/>
    <property type="project" value="InterPro"/>
</dbReference>
<sequence>MGRADKVVDLTGFGALVLRDRLASGALRAVEVVEAYLARIAVVEPQVQAWAWLDGDYALEQARALDARRQAGRPIGPLHGVPVALKDIIDTKGIPTANGLAVDAGRVPGEDAWIVARLRAAGAIILGKTVTTEGAYMHPGKTRNPHNAAHTPGGSSQGSAAAVAAGMVPLAIGTQTGGSVIRPAAYCGVVGVKPSFGLIPRTGILPQSPFLDTVGVFARSVEDAALLVEVLTGHDPADSATEAVPVPRLLDVTLAKVPVTPMFAFVRPPGWQEADPQMRAAVEEVAALLGEQCFEADLPGLAEVAAIRQRINFAEMAKCYYGIERRGRDQMSEVLRAAMDEGKAVLARDYLAALDWRALLNATLHPVFERCDAILCPAAPGPAPEGLAFTGSAIFNGLWTLAGVPAVTVPLFWSDSGLPMGLQLVGRRGDDARLLRTARWLMAHVEMQAKGGASQ</sequence>
<keyword evidence="4" id="KW-1185">Reference proteome</keyword>
<evidence type="ECO:0000313" key="4">
    <source>
        <dbReference type="Proteomes" id="UP000284547"/>
    </source>
</evidence>
<evidence type="ECO:0000259" key="2">
    <source>
        <dbReference type="Pfam" id="PF01425"/>
    </source>
</evidence>
<comment type="similarity">
    <text evidence="1">Belongs to the amidase family.</text>
</comment>
<dbReference type="InterPro" id="IPR036928">
    <property type="entry name" value="AS_sf"/>
</dbReference>
<dbReference type="PANTHER" id="PTHR11895">
    <property type="entry name" value="TRANSAMIDASE"/>
    <property type="match status" value="1"/>
</dbReference>
<protein>
    <submittedName>
        <fullName evidence="3">Amidase</fullName>
    </submittedName>
</protein>
<dbReference type="OrthoDB" id="9777859at2"/>
<dbReference type="RefSeq" id="WP_118149828.1">
    <property type="nucleotide sequence ID" value="NZ_QWEY01000001.1"/>
</dbReference>
<name>A0A411Z7V2_9RHOB</name>
<reference evidence="3 4" key="1">
    <citation type="submission" date="2018-08" db="EMBL/GenBank/DDBJ databases">
        <title>Flavobacterium tibetense sp. nov., isolated from a wetland YonghuCo on Tibetan Plateau.</title>
        <authorList>
            <person name="Phurbu D."/>
            <person name="Lu H."/>
            <person name="Xing P."/>
        </authorList>
    </citation>
    <scope>NUCLEOTIDE SEQUENCE [LARGE SCALE GENOMIC DNA]</scope>
    <source>
        <strain evidence="3 4">DJC</strain>
    </source>
</reference>
<dbReference type="Gene3D" id="3.90.1300.10">
    <property type="entry name" value="Amidase signature (AS) domain"/>
    <property type="match status" value="1"/>
</dbReference>
<evidence type="ECO:0000256" key="1">
    <source>
        <dbReference type="ARBA" id="ARBA00009199"/>
    </source>
</evidence>